<dbReference type="Gramene" id="FCD_00016689-RA">
    <property type="protein sequence ID" value="FCD_00016689-RA:cds"/>
    <property type="gene ID" value="FCD_00016689"/>
</dbReference>
<dbReference type="SUPFAM" id="SSF51735">
    <property type="entry name" value="NAD(P)-binding Rossmann-fold domains"/>
    <property type="match status" value="1"/>
</dbReference>
<dbReference type="InterPro" id="IPR036291">
    <property type="entry name" value="NAD(P)-bd_dom_sf"/>
</dbReference>
<dbReference type="Proteomes" id="UP001187192">
    <property type="component" value="Unassembled WGS sequence"/>
</dbReference>
<proteinExistence type="predicted"/>
<feature type="chain" id="PRO_5041679401" evidence="1">
    <location>
        <begin position="21"/>
        <end position="121"/>
    </location>
</feature>
<sequence>MQMMFLKALASNLLDQGCTSVQCIAVHPGVVSTNLVPGVKKKTFWMLDPSEAARSVLHCATSDEVVENMEKGFAYYSSNCKPAKVSPLALKLEVCLAVWKATLSILDLSINYLSHIQVKSN</sequence>
<dbReference type="EMBL" id="BTGU01000002">
    <property type="protein sequence ID" value="GMN27222.1"/>
    <property type="molecule type" value="Genomic_DNA"/>
</dbReference>
<evidence type="ECO:0000313" key="2">
    <source>
        <dbReference type="EMBL" id="GMN27222.1"/>
    </source>
</evidence>
<comment type="caution">
    <text evidence="2">The sequence shown here is derived from an EMBL/GenBank/DDBJ whole genome shotgun (WGS) entry which is preliminary data.</text>
</comment>
<keyword evidence="1" id="KW-0732">Signal</keyword>
<dbReference type="AlphaFoldDB" id="A0AA88CS11"/>
<feature type="signal peptide" evidence="1">
    <location>
        <begin position="1"/>
        <end position="20"/>
    </location>
</feature>
<reference evidence="2" key="1">
    <citation type="submission" date="2023-07" db="EMBL/GenBank/DDBJ databases">
        <title>draft genome sequence of fig (Ficus carica).</title>
        <authorList>
            <person name="Takahashi T."/>
            <person name="Nishimura K."/>
        </authorList>
    </citation>
    <scope>NUCLEOTIDE SEQUENCE</scope>
</reference>
<evidence type="ECO:0000313" key="3">
    <source>
        <dbReference type="Proteomes" id="UP001187192"/>
    </source>
</evidence>
<keyword evidence="3" id="KW-1185">Reference proteome</keyword>
<name>A0AA88CS11_FICCA</name>
<accession>A0AA88CS11</accession>
<protein>
    <submittedName>
        <fullName evidence="2">Uncharacterized protein</fullName>
    </submittedName>
</protein>
<evidence type="ECO:0000256" key="1">
    <source>
        <dbReference type="SAM" id="SignalP"/>
    </source>
</evidence>
<organism evidence="2 3">
    <name type="scientific">Ficus carica</name>
    <name type="common">Common fig</name>
    <dbReference type="NCBI Taxonomy" id="3494"/>
    <lineage>
        <taxon>Eukaryota</taxon>
        <taxon>Viridiplantae</taxon>
        <taxon>Streptophyta</taxon>
        <taxon>Embryophyta</taxon>
        <taxon>Tracheophyta</taxon>
        <taxon>Spermatophyta</taxon>
        <taxon>Magnoliopsida</taxon>
        <taxon>eudicotyledons</taxon>
        <taxon>Gunneridae</taxon>
        <taxon>Pentapetalae</taxon>
        <taxon>rosids</taxon>
        <taxon>fabids</taxon>
        <taxon>Rosales</taxon>
        <taxon>Moraceae</taxon>
        <taxon>Ficeae</taxon>
        <taxon>Ficus</taxon>
    </lineage>
</organism>
<gene>
    <name evidence="2" type="ORF">TIFTF001_001557</name>
</gene>
<dbReference type="Gene3D" id="3.40.50.720">
    <property type="entry name" value="NAD(P)-binding Rossmann-like Domain"/>
    <property type="match status" value="1"/>
</dbReference>